<sequence length="170" mass="19152">MLGINYAHVLIGNDVLRLCLSHVVDYSAIVVYLEQNASEIKVVAKRYLRVNQSIACNEVKEFMAKHELAFTQDSSDLATLNYEVVDLNFKKDVSFPKICRYTNPPHVQTAIDVEVNDLIANGVLEKCNTFKVISNLIVSIHKKDSKKRDCANLRSLNSCIKHIPTYLASP</sequence>
<name>A0A0K0FRY9_STRVS</name>
<reference evidence="1" key="1">
    <citation type="submission" date="2014-07" db="EMBL/GenBank/DDBJ databases">
        <authorList>
            <person name="Martin A.A"/>
            <person name="De Silva N."/>
        </authorList>
    </citation>
    <scope>NUCLEOTIDE SEQUENCE</scope>
</reference>
<keyword evidence="1" id="KW-1185">Reference proteome</keyword>
<evidence type="ECO:0000313" key="1">
    <source>
        <dbReference type="Proteomes" id="UP000035680"/>
    </source>
</evidence>
<organism evidence="1 2">
    <name type="scientific">Strongyloides venezuelensis</name>
    <name type="common">Threadworm</name>
    <dbReference type="NCBI Taxonomy" id="75913"/>
    <lineage>
        <taxon>Eukaryota</taxon>
        <taxon>Metazoa</taxon>
        <taxon>Ecdysozoa</taxon>
        <taxon>Nematoda</taxon>
        <taxon>Chromadorea</taxon>
        <taxon>Rhabditida</taxon>
        <taxon>Tylenchina</taxon>
        <taxon>Panagrolaimomorpha</taxon>
        <taxon>Strongyloidoidea</taxon>
        <taxon>Strongyloididae</taxon>
        <taxon>Strongyloides</taxon>
    </lineage>
</organism>
<accession>A0A0K0FRY9</accession>
<dbReference type="Gene3D" id="3.10.10.10">
    <property type="entry name" value="HIV Type 1 Reverse Transcriptase, subunit A, domain 1"/>
    <property type="match status" value="1"/>
</dbReference>
<proteinExistence type="predicted"/>
<evidence type="ECO:0000313" key="2">
    <source>
        <dbReference type="WBParaSite" id="SVE_1304700.1"/>
    </source>
</evidence>
<protein>
    <submittedName>
        <fullName evidence="2">DUF4371 domain-containing protein</fullName>
    </submittedName>
</protein>
<dbReference type="STRING" id="75913.A0A0K0FRY9"/>
<dbReference type="AlphaFoldDB" id="A0A0K0FRY9"/>
<dbReference type="WBParaSite" id="SVE_1304700.1">
    <property type="protein sequence ID" value="SVE_1304700.1"/>
    <property type="gene ID" value="SVE_1304700"/>
</dbReference>
<reference evidence="2" key="2">
    <citation type="submission" date="2015-08" db="UniProtKB">
        <authorList>
            <consortium name="WormBaseParasite"/>
        </authorList>
    </citation>
    <scope>IDENTIFICATION</scope>
</reference>
<dbReference type="Proteomes" id="UP000035680">
    <property type="component" value="Unassembled WGS sequence"/>
</dbReference>
<dbReference type="SUPFAM" id="SSF56672">
    <property type="entry name" value="DNA/RNA polymerases"/>
    <property type="match status" value="1"/>
</dbReference>
<dbReference type="InterPro" id="IPR043502">
    <property type="entry name" value="DNA/RNA_pol_sf"/>
</dbReference>